<dbReference type="InterPro" id="IPR036890">
    <property type="entry name" value="HATPase_C_sf"/>
</dbReference>
<dbReference type="EMBL" id="JAZHPM010000005">
    <property type="protein sequence ID" value="MEF2291096.1"/>
    <property type="molecule type" value="Genomic_DNA"/>
</dbReference>
<evidence type="ECO:0000256" key="3">
    <source>
        <dbReference type="ARBA" id="ARBA00022679"/>
    </source>
</evidence>
<dbReference type="PRINTS" id="PR00344">
    <property type="entry name" value="BCTRLSENSOR"/>
</dbReference>
<accession>A0ABU7VBQ2</accession>
<keyword evidence="7" id="KW-0902">Two-component regulatory system</keyword>
<feature type="domain" description="Histidine kinase" evidence="8">
    <location>
        <begin position="1"/>
        <end position="64"/>
    </location>
</feature>
<evidence type="ECO:0000256" key="1">
    <source>
        <dbReference type="ARBA" id="ARBA00000085"/>
    </source>
</evidence>
<evidence type="ECO:0000256" key="6">
    <source>
        <dbReference type="ARBA" id="ARBA00022840"/>
    </source>
</evidence>
<evidence type="ECO:0000259" key="8">
    <source>
        <dbReference type="PROSITE" id="PS50109"/>
    </source>
</evidence>
<sequence>MFPHQTVNHLFTRYYRGTNTTETDSGTGLGMAISKQLIALHNGSIRVQSKPGEGTVIRILLPLS</sequence>
<evidence type="ECO:0000313" key="10">
    <source>
        <dbReference type="Proteomes" id="UP001356080"/>
    </source>
</evidence>
<evidence type="ECO:0000256" key="7">
    <source>
        <dbReference type="ARBA" id="ARBA00023012"/>
    </source>
</evidence>
<dbReference type="PANTHER" id="PTHR43711:SF28">
    <property type="entry name" value="SENSOR HISTIDINE KINASE YXDK"/>
    <property type="match status" value="1"/>
</dbReference>
<proteinExistence type="predicted"/>
<dbReference type="EC" id="2.7.13.3" evidence="2"/>
<comment type="caution">
    <text evidence="9">The sequence shown here is derived from an EMBL/GenBank/DDBJ whole genome shotgun (WGS) entry which is preliminary data.</text>
</comment>
<evidence type="ECO:0000256" key="5">
    <source>
        <dbReference type="ARBA" id="ARBA00022777"/>
    </source>
</evidence>
<protein>
    <recommendedName>
        <fullName evidence="2">histidine kinase</fullName>
        <ecNumber evidence="2">2.7.13.3</ecNumber>
    </recommendedName>
</protein>
<dbReference type="GO" id="GO:0005524">
    <property type="term" value="F:ATP binding"/>
    <property type="evidence" value="ECO:0007669"/>
    <property type="project" value="UniProtKB-KW"/>
</dbReference>
<reference evidence="9 10" key="1">
    <citation type="submission" date="2024-01" db="EMBL/GenBank/DDBJ databases">
        <title>Survival strategy associated with biotechnological potential of Virgibacillus dokdonensis T4.6 isolated from salt-fermented shrimp paste.</title>
        <authorList>
            <person name="Doan T.V."/>
            <person name="Quach N.T."/>
            <person name="Phi Q.-T."/>
        </authorList>
    </citation>
    <scope>NUCLEOTIDE SEQUENCE [LARGE SCALE GENOMIC DNA]</scope>
    <source>
        <strain evidence="9 10">T4.6</strain>
    </source>
</reference>
<dbReference type="PANTHER" id="PTHR43711">
    <property type="entry name" value="TWO-COMPONENT HISTIDINE KINASE"/>
    <property type="match status" value="1"/>
</dbReference>
<dbReference type="SUPFAM" id="SSF55874">
    <property type="entry name" value="ATPase domain of HSP90 chaperone/DNA topoisomerase II/histidine kinase"/>
    <property type="match status" value="1"/>
</dbReference>
<keyword evidence="6 9" id="KW-0067">ATP-binding</keyword>
<keyword evidence="10" id="KW-1185">Reference proteome</keyword>
<comment type="catalytic activity">
    <reaction evidence="1">
        <text>ATP + protein L-histidine = ADP + protein N-phospho-L-histidine.</text>
        <dbReference type="EC" id="2.7.13.3"/>
    </reaction>
</comment>
<dbReference type="Proteomes" id="UP001356080">
    <property type="component" value="Unassembled WGS sequence"/>
</dbReference>
<organism evidence="9 10">
    <name type="scientific">Virgibacillus dokdonensis</name>
    <dbReference type="NCBI Taxonomy" id="302167"/>
    <lineage>
        <taxon>Bacteria</taxon>
        <taxon>Bacillati</taxon>
        <taxon>Bacillota</taxon>
        <taxon>Bacilli</taxon>
        <taxon>Bacillales</taxon>
        <taxon>Bacillaceae</taxon>
        <taxon>Virgibacillus</taxon>
    </lineage>
</organism>
<dbReference type="RefSeq" id="WP_331805078.1">
    <property type="nucleotide sequence ID" value="NZ_JAZHPM010000005.1"/>
</dbReference>
<keyword evidence="4" id="KW-0547">Nucleotide-binding</keyword>
<dbReference type="InterPro" id="IPR003594">
    <property type="entry name" value="HATPase_dom"/>
</dbReference>
<evidence type="ECO:0000256" key="2">
    <source>
        <dbReference type="ARBA" id="ARBA00012438"/>
    </source>
</evidence>
<dbReference type="PROSITE" id="PS50109">
    <property type="entry name" value="HIS_KIN"/>
    <property type="match status" value="1"/>
</dbReference>
<evidence type="ECO:0000256" key="4">
    <source>
        <dbReference type="ARBA" id="ARBA00022741"/>
    </source>
</evidence>
<dbReference type="InterPro" id="IPR005467">
    <property type="entry name" value="His_kinase_dom"/>
</dbReference>
<dbReference type="InterPro" id="IPR004358">
    <property type="entry name" value="Sig_transdc_His_kin-like_C"/>
</dbReference>
<name>A0ABU7VBQ2_9BACI</name>
<dbReference type="Pfam" id="PF02518">
    <property type="entry name" value="HATPase_c"/>
    <property type="match status" value="1"/>
</dbReference>
<evidence type="ECO:0000313" key="9">
    <source>
        <dbReference type="EMBL" id="MEF2291096.1"/>
    </source>
</evidence>
<keyword evidence="3" id="KW-0808">Transferase</keyword>
<keyword evidence="5" id="KW-0418">Kinase</keyword>
<dbReference type="InterPro" id="IPR050736">
    <property type="entry name" value="Sensor_HK_Regulatory"/>
</dbReference>
<dbReference type="Gene3D" id="3.30.565.10">
    <property type="entry name" value="Histidine kinase-like ATPase, C-terminal domain"/>
    <property type="match status" value="1"/>
</dbReference>
<gene>
    <name evidence="9" type="ORF">V2W34_03595</name>
</gene>